<dbReference type="AlphaFoldDB" id="A0AAV4S5K4"/>
<protein>
    <submittedName>
        <fullName evidence="1">Uncharacterized protein</fullName>
    </submittedName>
</protein>
<sequence>METLYFRSALSSSHCWRHEEQLACRHVIYFHFPPHSLLLLLTPHEELVAPLVPPLLRLLLISPHKSTHSRSLWGFFSFSLGIQC</sequence>
<comment type="caution">
    <text evidence="1">The sequence shown here is derived from an EMBL/GenBank/DDBJ whole genome shotgun (WGS) entry which is preliminary data.</text>
</comment>
<dbReference type="Proteomes" id="UP001054945">
    <property type="component" value="Unassembled WGS sequence"/>
</dbReference>
<accession>A0AAV4S5K4</accession>
<evidence type="ECO:0000313" key="1">
    <source>
        <dbReference type="EMBL" id="GIY28356.1"/>
    </source>
</evidence>
<proteinExistence type="predicted"/>
<gene>
    <name evidence="1" type="ORF">CEXT_409481</name>
</gene>
<name>A0AAV4S5K4_CAEEX</name>
<keyword evidence="2" id="KW-1185">Reference proteome</keyword>
<evidence type="ECO:0000313" key="2">
    <source>
        <dbReference type="Proteomes" id="UP001054945"/>
    </source>
</evidence>
<organism evidence="1 2">
    <name type="scientific">Caerostris extrusa</name>
    <name type="common">Bark spider</name>
    <name type="synonym">Caerostris bankana</name>
    <dbReference type="NCBI Taxonomy" id="172846"/>
    <lineage>
        <taxon>Eukaryota</taxon>
        <taxon>Metazoa</taxon>
        <taxon>Ecdysozoa</taxon>
        <taxon>Arthropoda</taxon>
        <taxon>Chelicerata</taxon>
        <taxon>Arachnida</taxon>
        <taxon>Araneae</taxon>
        <taxon>Araneomorphae</taxon>
        <taxon>Entelegynae</taxon>
        <taxon>Araneoidea</taxon>
        <taxon>Araneidae</taxon>
        <taxon>Caerostris</taxon>
    </lineage>
</organism>
<reference evidence="1 2" key="1">
    <citation type="submission" date="2021-06" db="EMBL/GenBank/DDBJ databases">
        <title>Caerostris extrusa draft genome.</title>
        <authorList>
            <person name="Kono N."/>
            <person name="Arakawa K."/>
        </authorList>
    </citation>
    <scope>NUCLEOTIDE SEQUENCE [LARGE SCALE GENOMIC DNA]</scope>
</reference>
<dbReference type="EMBL" id="BPLR01008938">
    <property type="protein sequence ID" value="GIY28356.1"/>
    <property type="molecule type" value="Genomic_DNA"/>
</dbReference>